<feature type="transmembrane region" description="Helical" evidence="7">
    <location>
        <begin position="149"/>
        <end position="176"/>
    </location>
</feature>
<evidence type="ECO:0000256" key="1">
    <source>
        <dbReference type="ARBA" id="ARBA00004370"/>
    </source>
</evidence>
<feature type="transmembrane region" description="Helical" evidence="7">
    <location>
        <begin position="234"/>
        <end position="255"/>
    </location>
</feature>
<dbReference type="Gene3D" id="2.60.40.10">
    <property type="entry name" value="Immunoglobulins"/>
    <property type="match status" value="1"/>
</dbReference>
<dbReference type="CDD" id="cd05713">
    <property type="entry name" value="IgV_MOG_like"/>
    <property type="match status" value="1"/>
</dbReference>
<dbReference type="OrthoDB" id="9986391at2759"/>
<keyword evidence="6" id="KW-0393">Immunoglobulin domain</keyword>
<evidence type="ECO:0000256" key="7">
    <source>
        <dbReference type="SAM" id="Phobius"/>
    </source>
</evidence>
<gene>
    <name evidence="10" type="primary">LOC100917315</name>
</gene>
<evidence type="ECO:0000256" key="5">
    <source>
        <dbReference type="ARBA" id="ARBA00023157"/>
    </source>
</evidence>
<evidence type="ECO:0000313" key="11">
    <source>
        <dbReference type="Proteomes" id="UP000007648"/>
    </source>
</evidence>
<comment type="subcellular location">
    <subcellularLocation>
        <location evidence="1">Membrane</location>
    </subcellularLocation>
</comment>
<evidence type="ECO:0000256" key="2">
    <source>
        <dbReference type="ARBA" id="ARBA00022692"/>
    </source>
</evidence>
<dbReference type="GO" id="GO:0001817">
    <property type="term" value="P:regulation of cytokine production"/>
    <property type="evidence" value="ECO:0007669"/>
    <property type="project" value="TreeGrafter"/>
</dbReference>
<dbReference type="InterPro" id="IPR007110">
    <property type="entry name" value="Ig-like_dom"/>
</dbReference>
<dbReference type="InterPro" id="IPR036179">
    <property type="entry name" value="Ig-like_dom_sf"/>
</dbReference>
<organism evidence="10 11">
    <name type="scientific">Sarcophilus harrisii</name>
    <name type="common">Tasmanian devil</name>
    <name type="synonym">Sarcophilus laniarius</name>
    <dbReference type="NCBI Taxonomy" id="9305"/>
    <lineage>
        <taxon>Eukaryota</taxon>
        <taxon>Metazoa</taxon>
        <taxon>Chordata</taxon>
        <taxon>Craniata</taxon>
        <taxon>Vertebrata</taxon>
        <taxon>Euteleostomi</taxon>
        <taxon>Mammalia</taxon>
        <taxon>Metatheria</taxon>
        <taxon>Dasyuromorphia</taxon>
        <taxon>Dasyuridae</taxon>
        <taxon>Sarcophilus</taxon>
    </lineage>
</organism>
<dbReference type="SMART" id="SM00409">
    <property type="entry name" value="IG"/>
    <property type="match status" value="1"/>
</dbReference>
<dbReference type="PANTHER" id="PTHR24100:SF139">
    <property type="entry name" value="BUTYROPHILIN SUBFAMILY 2 MEMBER A2"/>
    <property type="match status" value="1"/>
</dbReference>
<dbReference type="GO" id="GO:0009897">
    <property type="term" value="C:external side of plasma membrane"/>
    <property type="evidence" value="ECO:0007669"/>
    <property type="project" value="TreeGrafter"/>
</dbReference>
<evidence type="ECO:0000259" key="9">
    <source>
        <dbReference type="PROSITE" id="PS50835"/>
    </source>
</evidence>
<dbReference type="SMART" id="SM00406">
    <property type="entry name" value="IGv"/>
    <property type="match status" value="1"/>
</dbReference>
<keyword evidence="8" id="KW-0732">Signal</keyword>
<dbReference type="GO" id="GO:0050852">
    <property type="term" value="P:T cell receptor signaling pathway"/>
    <property type="evidence" value="ECO:0007669"/>
    <property type="project" value="TreeGrafter"/>
</dbReference>
<protein>
    <recommendedName>
        <fullName evidence="9">Ig-like domain-containing protein</fullName>
    </recommendedName>
</protein>
<dbReference type="RefSeq" id="XP_012399359.1">
    <property type="nucleotide sequence ID" value="XM_012543905.3"/>
</dbReference>
<dbReference type="AlphaFoldDB" id="A0A7N4Q156"/>
<dbReference type="Proteomes" id="UP000007648">
    <property type="component" value="Unassembled WGS sequence"/>
</dbReference>
<keyword evidence="11" id="KW-1185">Reference proteome</keyword>
<feature type="chain" id="PRO_5029655608" description="Ig-like domain-containing protein" evidence="8">
    <location>
        <begin position="27"/>
        <end position="260"/>
    </location>
</feature>
<evidence type="ECO:0000256" key="3">
    <source>
        <dbReference type="ARBA" id="ARBA00022989"/>
    </source>
</evidence>
<dbReference type="FunFam" id="2.60.40.10:FF:000183">
    <property type="entry name" value="Myelin-oligodendrocyte glycoprotein"/>
    <property type="match status" value="1"/>
</dbReference>
<dbReference type="GeneTree" id="ENSGT00940000153527"/>
<reference evidence="10" key="2">
    <citation type="submission" date="2025-08" db="UniProtKB">
        <authorList>
            <consortium name="Ensembl"/>
        </authorList>
    </citation>
    <scope>IDENTIFICATION</scope>
</reference>
<dbReference type="SUPFAM" id="SSF48726">
    <property type="entry name" value="Immunoglobulin"/>
    <property type="match status" value="1"/>
</dbReference>
<dbReference type="PROSITE" id="PS50835">
    <property type="entry name" value="IG_LIKE"/>
    <property type="match status" value="1"/>
</dbReference>
<keyword evidence="5" id="KW-1015">Disulfide bond</keyword>
<keyword evidence="3 7" id="KW-1133">Transmembrane helix</keyword>
<keyword evidence="2 7" id="KW-0812">Transmembrane</keyword>
<keyword evidence="4 7" id="KW-0472">Membrane</keyword>
<evidence type="ECO:0000256" key="8">
    <source>
        <dbReference type="SAM" id="SignalP"/>
    </source>
</evidence>
<dbReference type="PANTHER" id="PTHR24100">
    <property type="entry name" value="BUTYROPHILIN"/>
    <property type="match status" value="1"/>
</dbReference>
<feature type="transmembrane region" description="Helical" evidence="7">
    <location>
        <begin position="188"/>
        <end position="214"/>
    </location>
</feature>
<dbReference type="InterPro" id="IPR013106">
    <property type="entry name" value="Ig_V-set"/>
</dbReference>
<dbReference type="Pfam" id="PF07686">
    <property type="entry name" value="V-set"/>
    <property type="match status" value="1"/>
</dbReference>
<name>A0A7N4Q156_SARHA</name>
<dbReference type="GO" id="GO:0005102">
    <property type="term" value="F:signaling receptor binding"/>
    <property type="evidence" value="ECO:0007669"/>
    <property type="project" value="TreeGrafter"/>
</dbReference>
<sequence length="260" mass="30557">MDLISLSCHLFSFFVPIFFLETSTMASGRFSVIGPTGPIQVSVGEVAELPCYLYPAQSAEHMEVIWFQSTRIVHLYQDGEDQFGEQDPNYQGRTELLRDSIYSGNVTLKIRDVRLLDEGTYRCYFENGFDQKEADVMLKVSGEEIKPVLVFWMILFIVYVIAVWVLTFGLFIWLLLRYQEHLTQTNPWLWEGNGILVISWAFEIEIALYFLWILLRCQGFSHKEESDKLDWMDWVAFLISLFLPWRMTMALLALFKRLYY</sequence>
<proteinExistence type="predicted"/>
<dbReference type="GeneID" id="100917315"/>
<dbReference type="InterPro" id="IPR003599">
    <property type="entry name" value="Ig_sub"/>
</dbReference>
<reference evidence="10" key="3">
    <citation type="submission" date="2025-09" db="UniProtKB">
        <authorList>
            <consortium name="Ensembl"/>
        </authorList>
    </citation>
    <scope>IDENTIFICATION</scope>
</reference>
<dbReference type="InterPro" id="IPR050504">
    <property type="entry name" value="IgSF_BTN/MOG"/>
</dbReference>
<evidence type="ECO:0000313" key="10">
    <source>
        <dbReference type="Ensembl" id="ENSSHAP00000045219.1"/>
    </source>
</evidence>
<reference evidence="10 11" key="1">
    <citation type="journal article" date="2011" name="Proc. Natl. Acad. Sci. U.S.A.">
        <title>Genetic diversity and population structure of the endangered marsupial Sarcophilus harrisii (Tasmanian devil).</title>
        <authorList>
            <person name="Miller W."/>
            <person name="Hayes V.M."/>
            <person name="Ratan A."/>
            <person name="Petersen D.C."/>
            <person name="Wittekindt N.E."/>
            <person name="Miller J."/>
            <person name="Walenz B."/>
            <person name="Knight J."/>
            <person name="Qi J."/>
            <person name="Zhao F."/>
            <person name="Wang Q."/>
            <person name="Bedoya-Reina O.C."/>
            <person name="Katiyar N."/>
            <person name="Tomsho L.P."/>
            <person name="Kasson L.M."/>
            <person name="Hardie R.A."/>
            <person name="Woodbridge P."/>
            <person name="Tindall E.A."/>
            <person name="Bertelsen M.F."/>
            <person name="Dixon D."/>
            <person name="Pyecroft S."/>
            <person name="Helgen K.M."/>
            <person name="Lesk A.M."/>
            <person name="Pringle T.H."/>
            <person name="Patterson N."/>
            <person name="Zhang Y."/>
            <person name="Kreiss A."/>
            <person name="Woods G.M."/>
            <person name="Jones M.E."/>
            <person name="Schuster S.C."/>
        </authorList>
    </citation>
    <scope>NUCLEOTIDE SEQUENCE [LARGE SCALE GENOMIC DNA]</scope>
</reference>
<dbReference type="InterPro" id="IPR013783">
    <property type="entry name" value="Ig-like_fold"/>
</dbReference>
<evidence type="ECO:0000256" key="6">
    <source>
        <dbReference type="ARBA" id="ARBA00023319"/>
    </source>
</evidence>
<dbReference type="Ensembl" id="ENSSHAT00000026048.1">
    <property type="protein sequence ID" value="ENSSHAP00000045219.1"/>
    <property type="gene ID" value="ENSSHAG00000007687.2"/>
</dbReference>
<feature type="domain" description="Ig-like" evidence="9">
    <location>
        <begin position="16"/>
        <end position="141"/>
    </location>
</feature>
<feature type="signal peptide" evidence="8">
    <location>
        <begin position="1"/>
        <end position="26"/>
    </location>
</feature>
<evidence type="ECO:0000256" key="4">
    <source>
        <dbReference type="ARBA" id="ARBA00023136"/>
    </source>
</evidence>
<accession>A0A7N4Q156</accession>